<dbReference type="GO" id="GO:0016757">
    <property type="term" value="F:glycosyltransferase activity"/>
    <property type="evidence" value="ECO:0007669"/>
    <property type="project" value="InterPro"/>
</dbReference>
<reference evidence="2 3" key="1">
    <citation type="journal article" date="2016" name="Int. J. Syst. Evol. Microbiol.">
        <title>Acidipila dinghuensis sp. nov., an acidobacterium isolated from forest soil.</title>
        <authorList>
            <person name="Jiang Y.W."/>
            <person name="Wang J."/>
            <person name="Chen M.H."/>
            <person name="Lv Y.Y."/>
            <person name="Qiu L.H."/>
        </authorList>
    </citation>
    <scope>NUCLEOTIDE SEQUENCE [LARGE SCALE GENOMIC DNA]</scope>
    <source>
        <strain evidence="2 3">DHOF10</strain>
    </source>
</reference>
<dbReference type="SUPFAM" id="SSF53756">
    <property type="entry name" value="UDP-Glycosyltransferase/glycogen phosphorylase"/>
    <property type="match status" value="1"/>
</dbReference>
<sequence length="381" mass="43371">MKIAVVHDYFTQSGGAERVAEEIACIFPSAPVFAAVTLPERIPSRLKDRKFFTSWMQRLPFMRQLHRLYFAFYPLGVESLDLKDYDLIVSSSSGYGKGVHIRPGAVHVCYCHTPMRWAWEYGNYSARERHGQFIQALLKPAISMLRWWDFRAAQRPTYFLANSENVAEKIRAIYRRDAVVLHPPIDIHRFRPADEHEDYYLILARLVSYKRIDLAVEACTKLGRKLLVIGEGPDRKRLEEMAGPTIKFLGRLPDADVERYASRCRALIFPGEEDFGMAPLEIASAGRPTIAYRAGGALETIVEGVTGVFFDTQDAASVMDAIVHFEELNWDSEVLRKHASKFGVEAFQEELLRFLAQVGMPYEQSRANETTAMPQLTRAVS</sequence>
<protein>
    <submittedName>
        <fullName evidence="2">Glycosyltransferase family 4 protein</fullName>
    </submittedName>
</protein>
<gene>
    <name evidence="2" type="ORF">ESZ00_09950</name>
</gene>
<dbReference type="Gene3D" id="3.40.50.2000">
    <property type="entry name" value="Glycogen Phosphorylase B"/>
    <property type="match status" value="2"/>
</dbReference>
<evidence type="ECO:0000259" key="1">
    <source>
        <dbReference type="Pfam" id="PF00534"/>
    </source>
</evidence>
<name>A0A4Q1SEK3_9BACT</name>
<feature type="domain" description="Glycosyl transferase family 1" evidence="1">
    <location>
        <begin position="188"/>
        <end position="339"/>
    </location>
</feature>
<organism evidence="2 3">
    <name type="scientific">Silvibacterium dinghuense</name>
    <dbReference type="NCBI Taxonomy" id="1560006"/>
    <lineage>
        <taxon>Bacteria</taxon>
        <taxon>Pseudomonadati</taxon>
        <taxon>Acidobacteriota</taxon>
        <taxon>Terriglobia</taxon>
        <taxon>Terriglobales</taxon>
        <taxon>Acidobacteriaceae</taxon>
        <taxon>Silvibacterium</taxon>
    </lineage>
</organism>
<dbReference type="PANTHER" id="PTHR45947:SF3">
    <property type="entry name" value="SULFOQUINOVOSYL TRANSFERASE SQD2"/>
    <property type="match status" value="1"/>
</dbReference>
<accession>A0A4Q1SEK3</accession>
<comment type="caution">
    <text evidence="2">The sequence shown here is derived from an EMBL/GenBank/DDBJ whole genome shotgun (WGS) entry which is preliminary data.</text>
</comment>
<keyword evidence="2" id="KW-0808">Transferase</keyword>
<dbReference type="AlphaFoldDB" id="A0A4Q1SEK3"/>
<dbReference type="InterPro" id="IPR050194">
    <property type="entry name" value="Glycosyltransferase_grp1"/>
</dbReference>
<dbReference type="OrthoDB" id="9801609at2"/>
<dbReference type="Proteomes" id="UP000290253">
    <property type="component" value="Unassembled WGS sequence"/>
</dbReference>
<proteinExistence type="predicted"/>
<dbReference type="PANTHER" id="PTHR45947">
    <property type="entry name" value="SULFOQUINOVOSYL TRANSFERASE SQD2"/>
    <property type="match status" value="1"/>
</dbReference>
<keyword evidence="3" id="KW-1185">Reference proteome</keyword>
<evidence type="ECO:0000313" key="2">
    <source>
        <dbReference type="EMBL" id="RXS95704.1"/>
    </source>
</evidence>
<dbReference type="InterPro" id="IPR001296">
    <property type="entry name" value="Glyco_trans_1"/>
</dbReference>
<evidence type="ECO:0000313" key="3">
    <source>
        <dbReference type="Proteomes" id="UP000290253"/>
    </source>
</evidence>
<dbReference type="EMBL" id="SDMK01000002">
    <property type="protein sequence ID" value="RXS95704.1"/>
    <property type="molecule type" value="Genomic_DNA"/>
</dbReference>
<dbReference type="Pfam" id="PF00534">
    <property type="entry name" value="Glycos_transf_1"/>
    <property type="match status" value="1"/>
</dbReference>